<keyword evidence="2" id="KW-1185">Reference proteome</keyword>
<sequence>MSTLDLNRPGVWTELFPHALKLMAHLERQTSHPLWTFGGGTVLMLRIGHRQSKDIDLFVPDPQYLGFVNPRLSDEAEQVSADYAENAEFIKLFLPAGEIDIVVGTALTDQPFEVARHAGRDIKFETSAEIIAKKMWHRGNQAKARDLYDLCAVAVAEPEAIELAAPFLGKHGAAFLQRLHERAEFVEAEFDAIDTIGFQRPFAQCLAQAHSIIEPILANGVHNSRDII</sequence>
<evidence type="ECO:0008006" key="3">
    <source>
        <dbReference type="Google" id="ProtNLM"/>
    </source>
</evidence>
<dbReference type="AlphaFoldDB" id="Q21T10"/>
<dbReference type="eggNOG" id="ENOG5032HF7">
    <property type="taxonomic scope" value="Bacteria"/>
</dbReference>
<dbReference type="Pfam" id="PF08843">
    <property type="entry name" value="AbiEii"/>
    <property type="match status" value="1"/>
</dbReference>
<dbReference type="InterPro" id="IPR014942">
    <property type="entry name" value="AbiEii"/>
</dbReference>
<dbReference type="HOGENOM" id="CLU_101791_1_0_4"/>
<evidence type="ECO:0000313" key="2">
    <source>
        <dbReference type="Proteomes" id="UP000008332"/>
    </source>
</evidence>
<protein>
    <recommendedName>
        <fullName evidence="3">Nucleotidyl transferase AbiEii/AbiGii toxin family protein</fullName>
    </recommendedName>
</protein>
<gene>
    <name evidence="1" type="ordered locus">Rfer_3384</name>
</gene>
<reference evidence="2" key="1">
    <citation type="submission" date="2006-02" db="EMBL/GenBank/DDBJ databases">
        <title>Complete sequence of chromosome of Rhodoferax ferrireducens DSM 15236.</title>
        <authorList>
            <person name="Copeland A."/>
            <person name="Lucas S."/>
            <person name="Lapidus A."/>
            <person name="Barry K."/>
            <person name="Detter J.C."/>
            <person name="Glavina del Rio T."/>
            <person name="Hammon N."/>
            <person name="Israni S."/>
            <person name="Pitluck S."/>
            <person name="Brettin T."/>
            <person name="Bruce D."/>
            <person name="Han C."/>
            <person name="Tapia R."/>
            <person name="Gilna P."/>
            <person name="Kiss H."/>
            <person name="Schmutz J."/>
            <person name="Larimer F."/>
            <person name="Land M."/>
            <person name="Kyrpides N."/>
            <person name="Ivanova N."/>
            <person name="Richardson P."/>
        </authorList>
    </citation>
    <scope>NUCLEOTIDE SEQUENCE [LARGE SCALE GENOMIC DNA]</scope>
    <source>
        <strain evidence="2">ATCC BAA-621 / DSM 15236 / T118</strain>
    </source>
</reference>
<dbReference type="RefSeq" id="WP_011465656.1">
    <property type="nucleotide sequence ID" value="NC_007908.1"/>
</dbReference>
<proteinExistence type="predicted"/>
<name>Q21T10_ALBFT</name>
<dbReference type="OrthoDB" id="9013441at2"/>
<accession>Q21T10</accession>
<dbReference type="EMBL" id="CP000267">
    <property type="protein sequence ID" value="ABD71093.1"/>
    <property type="molecule type" value="Genomic_DNA"/>
</dbReference>
<dbReference type="KEGG" id="rfr:Rfer_3384"/>
<organism evidence="1 2">
    <name type="scientific">Albidiferax ferrireducens (strain ATCC BAA-621 / DSM 15236 / T118)</name>
    <name type="common">Rhodoferax ferrireducens</name>
    <dbReference type="NCBI Taxonomy" id="338969"/>
    <lineage>
        <taxon>Bacteria</taxon>
        <taxon>Pseudomonadati</taxon>
        <taxon>Pseudomonadota</taxon>
        <taxon>Betaproteobacteria</taxon>
        <taxon>Burkholderiales</taxon>
        <taxon>Comamonadaceae</taxon>
        <taxon>Rhodoferax</taxon>
    </lineage>
</organism>
<evidence type="ECO:0000313" key="1">
    <source>
        <dbReference type="EMBL" id="ABD71093.1"/>
    </source>
</evidence>
<dbReference type="Proteomes" id="UP000008332">
    <property type="component" value="Chromosome"/>
</dbReference>